<accession>A0A0F8A1K2</accession>
<protein>
    <recommendedName>
        <fullName evidence="1">DJ-1/PfpI domain-containing protein</fullName>
    </recommendedName>
</protein>
<dbReference type="PANTHER" id="PTHR43130">
    <property type="entry name" value="ARAC-FAMILY TRANSCRIPTIONAL REGULATOR"/>
    <property type="match status" value="1"/>
</dbReference>
<gene>
    <name evidence="2" type="ORF">HIM_04364</name>
</gene>
<evidence type="ECO:0000313" key="3">
    <source>
        <dbReference type="Proteomes" id="UP000054481"/>
    </source>
</evidence>
<keyword evidence="3" id="KW-1185">Reference proteome</keyword>
<dbReference type="Gene3D" id="3.40.50.880">
    <property type="match status" value="1"/>
</dbReference>
<dbReference type="SUPFAM" id="SSF52317">
    <property type="entry name" value="Class I glutamine amidotransferase-like"/>
    <property type="match status" value="1"/>
</dbReference>
<reference evidence="2 3" key="1">
    <citation type="journal article" date="2014" name="Genome Biol. Evol.">
        <title>Comparative genomics and transcriptomics analyses reveal divergent lifestyle features of nematode endoparasitic fungus Hirsutella minnesotensis.</title>
        <authorList>
            <person name="Lai Y."/>
            <person name="Liu K."/>
            <person name="Zhang X."/>
            <person name="Zhang X."/>
            <person name="Li K."/>
            <person name="Wang N."/>
            <person name="Shu C."/>
            <person name="Wu Y."/>
            <person name="Wang C."/>
            <person name="Bushley K.E."/>
            <person name="Xiang M."/>
            <person name="Liu X."/>
        </authorList>
    </citation>
    <scope>NUCLEOTIDE SEQUENCE [LARGE SCALE GENOMIC DNA]</scope>
    <source>
        <strain evidence="2 3">3608</strain>
    </source>
</reference>
<proteinExistence type="predicted"/>
<dbReference type="InterPro" id="IPR052158">
    <property type="entry name" value="INH-QAR"/>
</dbReference>
<dbReference type="Pfam" id="PF01965">
    <property type="entry name" value="DJ-1_PfpI"/>
    <property type="match status" value="1"/>
</dbReference>
<dbReference type="Proteomes" id="UP000054481">
    <property type="component" value="Unassembled WGS sequence"/>
</dbReference>
<organism evidence="2 3">
    <name type="scientific">Hirsutella minnesotensis 3608</name>
    <dbReference type="NCBI Taxonomy" id="1043627"/>
    <lineage>
        <taxon>Eukaryota</taxon>
        <taxon>Fungi</taxon>
        <taxon>Dikarya</taxon>
        <taxon>Ascomycota</taxon>
        <taxon>Pezizomycotina</taxon>
        <taxon>Sordariomycetes</taxon>
        <taxon>Hypocreomycetidae</taxon>
        <taxon>Hypocreales</taxon>
        <taxon>Ophiocordycipitaceae</taxon>
        <taxon>Hirsutella</taxon>
    </lineage>
</organism>
<dbReference type="EMBL" id="KQ030512">
    <property type="protein sequence ID" value="KJZ76282.1"/>
    <property type="molecule type" value="Genomic_DNA"/>
</dbReference>
<dbReference type="AlphaFoldDB" id="A0A0F8A1K2"/>
<dbReference type="OrthoDB" id="543156at2759"/>
<evidence type="ECO:0000313" key="2">
    <source>
        <dbReference type="EMBL" id="KJZ76282.1"/>
    </source>
</evidence>
<name>A0A0F8A1K2_9HYPO</name>
<dbReference type="InterPro" id="IPR002818">
    <property type="entry name" value="DJ-1/PfpI"/>
</dbReference>
<sequence length="231" mass="25268">MSDSFDLANPGRTIQVGVILQGGTTEILDVGPIDILHGISHSFIDHLHETVVSAEMKAQALDLEFHWVSEAGKTCPSRLTSNMSLNVTDSFESCPPLDIVIIGAAIGQEATEAELAFIRKSYKECSAFITVCGGIMAPIQAGIIEGKTATAPRFILDELRKQAAGTKWLERRWVRDGKLWTSGALLNGMDLMTAFIQTTWPSGEGSLVDYMMKLGAWPNRDPEYKDVPWAI</sequence>
<feature type="domain" description="DJ-1/PfpI" evidence="1">
    <location>
        <begin position="60"/>
        <end position="196"/>
    </location>
</feature>
<evidence type="ECO:0000259" key="1">
    <source>
        <dbReference type="Pfam" id="PF01965"/>
    </source>
</evidence>
<dbReference type="InterPro" id="IPR029062">
    <property type="entry name" value="Class_I_gatase-like"/>
</dbReference>
<dbReference type="PANTHER" id="PTHR43130:SF7">
    <property type="entry name" value="DJ-1_PFPI DOMAIN-CONTAINING PROTEIN"/>
    <property type="match status" value="1"/>
</dbReference>